<sequence length="457" mass="51462">MTENQEHLKRLEEQWNLVMAEDERKHALISDLFGHISDLTAQLAEAHMDLRDRKDMLELKRTKLDQAEKQIEDLRRKTVGGKRWIPEDVCELTMVTQDEHVFSMVIIDGDNMPFQDEFVRDGLLGGKRVASLLRKAITEDIKTRFPTIPANAQVVIRVYANLKGLSKKYRELLPESASFEDFVRGYNTVHPTCDFIDAGCGKECADEKIKAALKFGLGDSHCKQVFFGGPGDNGYARVFDSFLEDQTIRGQITLMAGPPFAYELAAIKDKFQNVAFDNIFRGQKLPNETNRRTSFHITPPGTPMPSNAPLSFAAAAKVPTSPAHSAPVQLYCPEPKPSPNGVILRNRLGQRVDSRLSYSQSDFSSLKDRKLCNNFHLLGKCFYLDKYGKCHHIHGEKLTAQQLEALRGIARQSPCLNGLSCSQTDCVAGHRCPREPCHLENCWFPKEMHGVDSQVID</sequence>
<dbReference type="PANTHER" id="PTHR37543:SF1">
    <property type="entry name" value="CCCH ZINC FINGER DNA BINDING PROTEIN (AFU_ORTHOLOGUE AFUA_5G12760)"/>
    <property type="match status" value="1"/>
</dbReference>
<feature type="domain" description="DUF7923" evidence="2">
    <location>
        <begin position="98"/>
        <end position="280"/>
    </location>
</feature>
<dbReference type="Pfam" id="PF25543">
    <property type="entry name" value="zf-CCCH_tandem"/>
    <property type="match status" value="1"/>
</dbReference>
<dbReference type="OrthoDB" id="2270193at2759"/>
<protein>
    <submittedName>
        <fullName evidence="4">CCCH zinc finger DNA binding protein</fullName>
    </submittedName>
</protein>
<gene>
    <name evidence="4" type="ORF">THAR02_05734</name>
</gene>
<dbReference type="PANTHER" id="PTHR37543">
    <property type="entry name" value="CCCH ZINC FINGER DNA BINDING PROTEIN (AFU_ORTHOLOGUE AFUA_5G12760)"/>
    <property type="match status" value="1"/>
</dbReference>
<organism evidence="4 5">
    <name type="scientific">Trichoderma harzianum</name>
    <name type="common">Hypocrea lixii</name>
    <dbReference type="NCBI Taxonomy" id="5544"/>
    <lineage>
        <taxon>Eukaryota</taxon>
        <taxon>Fungi</taxon>
        <taxon>Dikarya</taxon>
        <taxon>Ascomycota</taxon>
        <taxon>Pezizomycotina</taxon>
        <taxon>Sordariomycetes</taxon>
        <taxon>Hypocreomycetidae</taxon>
        <taxon>Hypocreales</taxon>
        <taxon>Hypocreaceae</taxon>
        <taxon>Trichoderma</taxon>
    </lineage>
</organism>
<evidence type="ECO:0000313" key="4">
    <source>
        <dbReference type="EMBL" id="KKP02148.1"/>
    </source>
</evidence>
<evidence type="ECO:0000256" key="1">
    <source>
        <dbReference type="SAM" id="Coils"/>
    </source>
</evidence>
<feature type="domain" description="Tandem CCCH zinc finger" evidence="3">
    <location>
        <begin position="405"/>
        <end position="453"/>
    </location>
</feature>
<evidence type="ECO:0000259" key="2">
    <source>
        <dbReference type="Pfam" id="PF25540"/>
    </source>
</evidence>
<dbReference type="Proteomes" id="UP000034112">
    <property type="component" value="Unassembled WGS sequence"/>
</dbReference>
<comment type="caution">
    <text evidence="4">The sequence shown here is derived from an EMBL/GenBank/DDBJ whole genome shotgun (WGS) entry which is preliminary data.</text>
</comment>
<dbReference type="InterPro" id="IPR057683">
    <property type="entry name" value="DUF7923"/>
</dbReference>
<keyword evidence="1" id="KW-0175">Coiled coil</keyword>
<dbReference type="AlphaFoldDB" id="A0A0F9XPL7"/>
<reference evidence="5" key="1">
    <citation type="journal article" date="2015" name="Genome Announc.">
        <title>Draft whole-genome sequence of the biocontrol agent Trichoderma harzianum T6776.</title>
        <authorList>
            <person name="Baroncelli R."/>
            <person name="Piaggeschi G."/>
            <person name="Fiorini L."/>
            <person name="Bertolini E."/>
            <person name="Zapparata A."/>
            <person name="Pe M.E."/>
            <person name="Sarrocco S."/>
            <person name="Vannacci G."/>
        </authorList>
    </citation>
    <scope>NUCLEOTIDE SEQUENCE [LARGE SCALE GENOMIC DNA]</scope>
    <source>
        <strain evidence="5">T6776</strain>
    </source>
</reference>
<accession>A0A0F9XPL7</accession>
<dbReference type="EMBL" id="JOKZ01000163">
    <property type="protein sequence ID" value="KKP02148.1"/>
    <property type="molecule type" value="Genomic_DNA"/>
</dbReference>
<dbReference type="OMA" id="FIRGFNM"/>
<proteinExistence type="predicted"/>
<evidence type="ECO:0000313" key="5">
    <source>
        <dbReference type="Proteomes" id="UP000034112"/>
    </source>
</evidence>
<dbReference type="InterPro" id="IPR057654">
    <property type="entry name" value="Znf-CCCH_tandem"/>
</dbReference>
<evidence type="ECO:0000259" key="3">
    <source>
        <dbReference type="Pfam" id="PF25543"/>
    </source>
</evidence>
<dbReference type="Pfam" id="PF25540">
    <property type="entry name" value="DUF7923"/>
    <property type="match status" value="1"/>
</dbReference>
<name>A0A0F9XPL7_TRIHA</name>
<feature type="coiled-coil region" evidence="1">
    <location>
        <begin position="50"/>
        <end position="77"/>
    </location>
</feature>